<dbReference type="GO" id="GO:0003824">
    <property type="term" value="F:catalytic activity"/>
    <property type="evidence" value="ECO:0007669"/>
    <property type="project" value="InterPro"/>
</dbReference>
<dbReference type="PROSITE" id="PS51084">
    <property type="entry name" value="HIT_2"/>
    <property type="match status" value="1"/>
</dbReference>
<proteinExistence type="predicted"/>
<dbReference type="InterPro" id="IPR019808">
    <property type="entry name" value="Histidine_triad_CS"/>
</dbReference>
<dbReference type="InterPro" id="IPR001310">
    <property type="entry name" value="Histidine_triad_HIT"/>
</dbReference>
<dbReference type="Pfam" id="PF01230">
    <property type="entry name" value="HIT"/>
    <property type="match status" value="1"/>
</dbReference>
<dbReference type="InterPro" id="IPR036265">
    <property type="entry name" value="HIT-like_sf"/>
</dbReference>
<reference evidence="6" key="2">
    <citation type="submission" date="2012-03" db="EMBL/GenBank/DDBJ databases">
        <title>The complete genome sequence of the pioneer microbe on fresh volcanic deposit, Leptospirillum ferrooxidans strain C2-3.</title>
        <authorList>
            <person name="Fujimura R."/>
            <person name="Sato Y."/>
            <person name="Nishizawa T."/>
            <person name="Nanba K."/>
            <person name="Oshima K."/>
            <person name="Hattori M."/>
            <person name="Kamijo T."/>
            <person name="Ohta H."/>
        </authorList>
    </citation>
    <scope>NUCLEOTIDE SEQUENCE [LARGE SCALE GENOMIC DNA]</scope>
    <source>
        <strain evidence="6">C2-3</strain>
    </source>
</reference>
<accession>I0IQZ7</accession>
<keyword evidence="6" id="KW-1185">Reference proteome</keyword>
<evidence type="ECO:0000256" key="2">
    <source>
        <dbReference type="PIRSR" id="PIRSR601310-3"/>
    </source>
</evidence>
<dbReference type="STRING" id="1162668.LFE_2022"/>
<dbReference type="RefSeq" id="WP_014450180.1">
    <property type="nucleotide sequence ID" value="NC_017094.1"/>
</dbReference>
<evidence type="ECO:0000256" key="1">
    <source>
        <dbReference type="PIRSR" id="PIRSR601310-1"/>
    </source>
</evidence>
<dbReference type="PRINTS" id="PR00332">
    <property type="entry name" value="HISTRIAD"/>
</dbReference>
<sequence length="116" mass="12590">MEADCLFCKMVCGAIPVTLVCQNDAAIVIRDIAPKAPVHMLVIPKRHAKDMISWSVEAQSDEWGKVMDLSSQAAKDENIVENGFRIVINTGIDGGQTVGHLHLHLLGGRAFSWPPG</sequence>
<evidence type="ECO:0000313" key="6">
    <source>
        <dbReference type="Proteomes" id="UP000007382"/>
    </source>
</evidence>
<reference evidence="5 6" key="1">
    <citation type="journal article" date="2012" name="J. Bacteriol.">
        <title>Complete Genome Sequence of Leptospirillum ferrooxidans Strain C2-3, Isolated from a Fresh Volcanic Ash Deposit on the Island of Miyake, Japan.</title>
        <authorList>
            <person name="Fujimura R."/>
            <person name="Sato Y."/>
            <person name="Nishizawa T."/>
            <person name="Oshima K."/>
            <person name="Kim S.-W."/>
            <person name="Hattori M."/>
            <person name="Kamijo T."/>
            <person name="Ohta H."/>
        </authorList>
    </citation>
    <scope>NUCLEOTIDE SEQUENCE [LARGE SCALE GENOMIC DNA]</scope>
    <source>
        <strain evidence="5 6">C2-3</strain>
    </source>
</reference>
<dbReference type="AlphaFoldDB" id="I0IQZ7"/>
<dbReference type="EMBL" id="AP012342">
    <property type="protein sequence ID" value="BAM07696.1"/>
    <property type="molecule type" value="Genomic_DNA"/>
</dbReference>
<dbReference type="PROSITE" id="PS00892">
    <property type="entry name" value="HIT_1"/>
    <property type="match status" value="1"/>
</dbReference>
<dbReference type="HOGENOM" id="CLU_056776_8_1_0"/>
<dbReference type="PATRIC" id="fig|1162668.3.peg.2396"/>
<dbReference type="eggNOG" id="COG0537">
    <property type="taxonomic scope" value="Bacteria"/>
</dbReference>
<dbReference type="KEGG" id="lfc:LFE_2022"/>
<protein>
    <submittedName>
        <fullName evidence="5">Putative HIT family protein</fullName>
    </submittedName>
</protein>
<gene>
    <name evidence="5" type="ordered locus">LFE_2022</name>
</gene>
<dbReference type="InterPro" id="IPR011146">
    <property type="entry name" value="HIT-like"/>
</dbReference>
<name>I0IQZ7_LEPFC</name>
<dbReference type="SUPFAM" id="SSF54197">
    <property type="entry name" value="HIT-like"/>
    <property type="match status" value="1"/>
</dbReference>
<feature type="active site" description="Tele-AMP-histidine intermediate" evidence="1">
    <location>
        <position position="102"/>
    </location>
</feature>
<feature type="domain" description="HIT" evidence="4">
    <location>
        <begin position="6"/>
        <end position="116"/>
    </location>
</feature>
<dbReference type="PANTHER" id="PTHR23089">
    <property type="entry name" value="HISTIDINE TRIAD HIT PROTEIN"/>
    <property type="match status" value="1"/>
</dbReference>
<dbReference type="Gene3D" id="3.30.428.10">
    <property type="entry name" value="HIT-like"/>
    <property type="match status" value="1"/>
</dbReference>
<evidence type="ECO:0000313" key="5">
    <source>
        <dbReference type="EMBL" id="BAM07696.1"/>
    </source>
</evidence>
<feature type="short sequence motif" description="Histidine triad motif" evidence="2 3">
    <location>
        <begin position="100"/>
        <end position="104"/>
    </location>
</feature>
<evidence type="ECO:0000256" key="3">
    <source>
        <dbReference type="PROSITE-ProRule" id="PRU00464"/>
    </source>
</evidence>
<evidence type="ECO:0000259" key="4">
    <source>
        <dbReference type="PROSITE" id="PS51084"/>
    </source>
</evidence>
<organism evidence="5 6">
    <name type="scientific">Leptospirillum ferrooxidans (strain C2-3)</name>
    <dbReference type="NCBI Taxonomy" id="1162668"/>
    <lineage>
        <taxon>Bacteria</taxon>
        <taxon>Pseudomonadati</taxon>
        <taxon>Nitrospirota</taxon>
        <taxon>Nitrospiria</taxon>
        <taxon>Nitrospirales</taxon>
        <taxon>Nitrospiraceae</taxon>
        <taxon>Leptospirillum</taxon>
    </lineage>
</organism>
<dbReference type="Proteomes" id="UP000007382">
    <property type="component" value="Chromosome"/>
</dbReference>